<reference evidence="1" key="1">
    <citation type="submission" date="2023-04" db="EMBL/GenBank/DDBJ databases">
        <title>Draft Genome sequencing of Naganishia species isolated from polar environments using Oxford Nanopore Technology.</title>
        <authorList>
            <person name="Leo P."/>
            <person name="Venkateswaran K."/>
        </authorList>
    </citation>
    <scope>NUCLEOTIDE SEQUENCE</scope>
    <source>
        <strain evidence="1">MNA-CCFEE 5423</strain>
    </source>
</reference>
<keyword evidence="2" id="KW-1185">Reference proteome</keyword>
<evidence type="ECO:0000313" key="1">
    <source>
        <dbReference type="EMBL" id="KAJ9108912.1"/>
    </source>
</evidence>
<dbReference type="EMBL" id="JASBWT010000001">
    <property type="protein sequence ID" value="KAJ9108912.1"/>
    <property type="molecule type" value="Genomic_DNA"/>
</dbReference>
<dbReference type="Proteomes" id="UP001227268">
    <property type="component" value="Unassembled WGS sequence"/>
</dbReference>
<accession>A0ACC2WCV9</accession>
<protein>
    <submittedName>
        <fullName evidence="1">Uncharacterized protein</fullName>
    </submittedName>
</protein>
<comment type="caution">
    <text evidence="1">The sequence shown here is derived from an EMBL/GenBank/DDBJ whole genome shotgun (WGS) entry which is preliminary data.</text>
</comment>
<evidence type="ECO:0000313" key="2">
    <source>
        <dbReference type="Proteomes" id="UP001227268"/>
    </source>
</evidence>
<sequence length="2207" mass="243188">MAERNNRERPAGHRHDSAANPPAASTPSSFLSRVFRGSTSRSSTSEQSVPTTSNSHHADTAKHHPSASPTATASNGSGPPPGISPILSPQLLSSSNRARTKSKSPTRARQRLQDITTTGIANLSLYEEREDEDTGATSVGILRHFSQTSGPGNTRDAIPVRRPPRSADQPTLRDLIKNLTYDEDNSSTSLSHAKSSHLSSHERAHLVTELAAELRIKMEDADIERRIKATMADDLSVSSVQQRPSTSAVSDPLTKVILEALGAEADVEDIVERLLNVPAILIRDGDRTKQSSGQNLKTAGFQLLAILLLMRSGDTIEQDPAKNKVESAHAPRFRSVMIDLCLSSSVDLPISGQTMSTTPGAFEFALGDMPNRIASLQVLTRHGRDITLNQNIVRTLVKWHHSLLVGWKNWCTEPGSWDTGEQAEGHADADSRGRQKVVGASNERDQSNSTITIHFTKDSFEWATEGENVPVIVRSLRNIWELLVAIVTHNLPLFSGRDVETILDMAVAMIGQGIEATSLATPPHDTSVDVDPPVVKLETPSGTQPVSNGRARSGSLLSRNRTLKVPAAPPTTSDAGLSRASTMVSRTPSFKKDRHSASHGTSPINTTSPQPKTPTNGTARQTPPWATVLGPVLDLLHFLLQAKYLPPTSLVSVIQLLSLCYGWRTNLRSIAQTSRPIEAVNGVMNSLSRTDQCQIEDFCKDLFTSKLVSRNAERVLRSLLGGQIKVDAVNEYERRSDFRRDIVVGALGLTRVLLQTTYTVAQEKNVQAHELSPNFNLQSLAPTLLACMSDSSPPSTAGTRKWAEVDVQVLCIVDDYLTDLSCTTLAVSDIEASTVSLDARQSSSRDPWFEGHLICQFLQRGLTLAKGSDIILDLHLQTSLRTIADPVALKMSVIMCRLPAVLGGLQSGPSSGLYLHNDFVDLLMQIPADLNNELALRVIEFYKREGLCLPPHSDWIDNVNKVMEAFFVGHYKGERNSKREIRQSAASLLFEHVYDYVQDFSESRTQLVSKCILPLMERTLASEEDEVISDMAWETLTAAAVLETMEEDERKRASQRNASSDTASLAESIETLSLGLPDSIGSCSARMRRLILSTGCSDSCNHDAYLGVPPAPISRRTTPMPMESQADDRTRSTPRMRSAQEQLYTQSPDLSASVSSSTFRDIMGSFSPTFFSANKDVPPISQSISSLPAAVTNSTSSTGKPAGDVPEPRSPVGRDVSPEARNSRDSNIAAPTCKAVRSVKALIAIFTRLAFSLPRSLRADTLRLSRIPASARCIVIFTDMLQLLWVKYVAPHHEQLAQRDPERNGQSAEWHLSCQHARLMLLQWLVRLRANEQHRIWIKPYLDDGAEPMADLLGRSAKKIKASNDELATAIPEETANRRRKPQSESNPAPPPAPERGRVGRAPGIELGSGRSRSRSRQPVALTAIPSAPAYRPIWQIPHVLDFEVPPDARASEGMTTYDPSVSEKDAHGIEGVWLPVSDYMSVAVAMLAEEEDWELMSYLLIFLPLQMVNKHLFCGPKSSQAIRQLRRLICDGLSSGNFLSHIRLPIRPSEVLPAAYQMLSMFISYKSLFNKGEIGAILDVLVKGLQGQTTEIMRSSIQSLTIAVHEVTESVSQHLNSILELLANLITKGKVSIHALEFLNAVGSVPSLYANFTDEQYLTVFKVAIAYIQLHHQRTKDADDAISDQDRGDFTESQHVITMSYHAIYVWFLALSLDKRPTVVPFLSRNLMHAFTDGRIDEMAEVCYDWLARYTYGNADPKPTVSFLSEVVMHGDFAGTDKSISEVAVAKSWLLGNTVLTIKTQPRSGWVTINAVRPSGTVSLLTKVENVPLLGLGEDNADLDSLPAVLMADRRVRKEGQDGESANAAQGSDSQIVPSRRDSTESSERRNSTDFIWSGSSPSQRRKDVAILPGFVGLQLSAYPYVSVDAPRGRLIPPDDRKLQVMIRNLDYIPIIDSHCIAVLYVGPGQKDEVDIFSNTDGSPAFLTFMAGLGRLIRLRGQKDVYTGGLDTNSDEDGEYAYAWWDDLSQTIFHAPHLMPNRPAIEGQKDFYSYKKRHVGNDYVHVVFNDSGEDYRFDTVSTQFRFVNVIISAHTAGVSGSSENPSDHDFFKVTIQKKAGIPDFSPIGEFKLVSAKALPVLIRQIALSANVMAQVFNHVETQGNMPYLTPWRQRYRQILRIRDSLPVLEPSENENDLDRLEMLRDFTRGF</sequence>
<name>A0ACC2WCV9_9TREE</name>
<organism evidence="1 2">
    <name type="scientific">Naganishia friedmannii</name>
    <dbReference type="NCBI Taxonomy" id="89922"/>
    <lineage>
        <taxon>Eukaryota</taxon>
        <taxon>Fungi</taxon>
        <taxon>Dikarya</taxon>
        <taxon>Basidiomycota</taxon>
        <taxon>Agaricomycotina</taxon>
        <taxon>Tremellomycetes</taxon>
        <taxon>Filobasidiales</taxon>
        <taxon>Filobasidiaceae</taxon>
        <taxon>Naganishia</taxon>
    </lineage>
</organism>
<gene>
    <name evidence="1" type="ORF">QFC21_000233</name>
</gene>
<proteinExistence type="predicted"/>